<accession>A0A482ICT0</accession>
<dbReference type="RefSeq" id="YP_009820980.1">
    <property type="nucleotide sequence ID" value="NC_048171.1"/>
</dbReference>
<sequence>MTTTRSFEFYNHKERCEVLNALNCYQRHLDEQGLDPVSVRPDVLNRLIDDFQEFVLAN</sequence>
<dbReference type="KEGG" id="vg:55012427"/>
<dbReference type="Proteomes" id="UP000295590">
    <property type="component" value="Segment"/>
</dbReference>
<name>A0A482ICT0_9CAUD</name>
<organism evidence="1 2">
    <name type="scientific">Synechococcus phage S-B28</name>
    <dbReference type="NCBI Taxonomy" id="2545435"/>
    <lineage>
        <taxon>Viruses</taxon>
        <taxon>Duplodnaviria</taxon>
        <taxon>Heunggongvirae</taxon>
        <taxon>Uroviricota</taxon>
        <taxon>Caudoviricetes</taxon>
        <taxon>Autographivirales</taxon>
        <taxon>Sechaudvirinae</taxon>
        <taxon>Qadamvirus</taxon>
        <taxon>Qadamvirus SB28</taxon>
    </lineage>
</organism>
<evidence type="ECO:0000313" key="1">
    <source>
        <dbReference type="EMBL" id="QBP05843.1"/>
    </source>
</evidence>
<dbReference type="GeneID" id="55012427"/>
<evidence type="ECO:0000313" key="2">
    <source>
        <dbReference type="Proteomes" id="UP000295590"/>
    </source>
</evidence>
<protein>
    <submittedName>
        <fullName evidence="1">Uncharacterized protein</fullName>
    </submittedName>
</protein>
<reference evidence="1 2" key="1">
    <citation type="submission" date="2018-10" db="EMBL/GenBank/DDBJ databases">
        <title>Isolation and Genetic Analysis of a Novel Cyanophage S-LB68 from the Huang Bohai.</title>
        <authorList>
            <person name="Liu X."/>
        </authorList>
    </citation>
    <scope>NUCLEOTIDE SEQUENCE [LARGE SCALE GENOMIC DNA]</scope>
</reference>
<keyword evidence="2" id="KW-1185">Reference proteome</keyword>
<dbReference type="EMBL" id="MK016662">
    <property type="protein sequence ID" value="QBP05843.1"/>
    <property type="molecule type" value="Genomic_DNA"/>
</dbReference>
<proteinExistence type="predicted"/>